<evidence type="ECO:0000256" key="3">
    <source>
        <dbReference type="ARBA" id="ARBA00022771"/>
    </source>
</evidence>
<feature type="domain" description="C2H2-type" evidence="7">
    <location>
        <begin position="760"/>
        <end position="787"/>
    </location>
</feature>
<feature type="region of interest" description="Disordered" evidence="6">
    <location>
        <begin position="642"/>
        <end position="673"/>
    </location>
</feature>
<feature type="compositionally biased region" description="Basic residues" evidence="6">
    <location>
        <begin position="581"/>
        <end position="602"/>
    </location>
</feature>
<evidence type="ECO:0000256" key="4">
    <source>
        <dbReference type="ARBA" id="ARBA00022833"/>
    </source>
</evidence>
<keyword evidence="9" id="KW-1185">Reference proteome</keyword>
<dbReference type="EMBL" id="WIXP02000016">
    <property type="protein sequence ID" value="KAF6197933.1"/>
    <property type="molecule type" value="Genomic_DNA"/>
</dbReference>
<protein>
    <recommendedName>
        <fullName evidence="7">C2H2-type domain-containing protein</fullName>
    </recommendedName>
</protein>
<dbReference type="PANTHER" id="PTHR24379">
    <property type="entry name" value="KRAB AND ZINC FINGER DOMAIN-CONTAINING"/>
    <property type="match status" value="1"/>
</dbReference>
<proteinExistence type="predicted"/>
<dbReference type="GO" id="GO:0000981">
    <property type="term" value="F:DNA-binding transcription factor activity, RNA polymerase II-specific"/>
    <property type="evidence" value="ECO:0007669"/>
    <property type="project" value="TreeGrafter"/>
</dbReference>
<feature type="compositionally biased region" description="Low complexity" evidence="6">
    <location>
        <begin position="357"/>
        <end position="368"/>
    </location>
</feature>
<reference evidence="8" key="1">
    <citation type="journal article" date="2021" name="Mol. Ecol. Resour.">
        <title>Apolygus lucorum genome provides insights into omnivorousness and mesophyll feeding.</title>
        <authorList>
            <person name="Liu Y."/>
            <person name="Liu H."/>
            <person name="Wang H."/>
            <person name="Huang T."/>
            <person name="Liu B."/>
            <person name="Yang B."/>
            <person name="Yin L."/>
            <person name="Li B."/>
            <person name="Zhang Y."/>
            <person name="Zhang S."/>
            <person name="Jiang F."/>
            <person name="Zhang X."/>
            <person name="Ren Y."/>
            <person name="Wang B."/>
            <person name="Wang S."/>
            <person name="Lu Y."/>
            <person name="Wu K."/>
            <person name="Fan W."/>
            <person name="Wang G."/>
        </authorList>
    </citation>
    <scope>NUCLEOTIDE SEQUENCE</scope>
    <source>
        <strain evidence="8">12Hb</strain>
    </source>
</reference>
<dbReference type="Pfam" id="PF00096">
    <property type="entry name" value="zf-C2H2"/>
    <property type="match status" value="1"/>
</dbReference>
<evidence type="ECO:0000313" key="8">
    <source>
        <dbReference type="EMBL" id="KAF6197933.1"/>
    </source>
</evidence>
<name>A0A8S9WMF3_APOLU</name>
<feature type="region of interest" description="Disordered" evidence="6">
    <location>
        <begin position="580"/>
        <end position="630"/>
    </location>
</feature>
<keyword evidence="3 5" id="KW-0863">Zinc-finger</keyword>
<dbReference type="GO" id="GO:0000977">
    <property type="term" value="F:RNA polymerase II transcription regulatory region sequence-specific DNA binding"/>
    <property type="evidence" value="ECO:0007669"/>
    <property type="project" value="TreeGrafter"/>
</dbReference>
<dbReference type="Pfam" id="PF12874">
    <property type="entry name" value="zf-met"/>
    <property type="match status" value="1"/>
</dbReference>
<feature type="region of interest" description="Disordered" evidence="6">
    <location>
        <begin position="397"/>
        <end position="436"/>
    </location>
</feature>
<dbReference type="GO" id="GO:0008270">
    <property type="term" value="F:zinc ion binding"/>
    <property type="evidence" value="ECO:0007669"/>
    <property type="project" value="UniProtKB-KW"/>
</dbReference>
<gene>
    <name evidence="8" type="ORF">GE061_007676</name>
</gene>
<dbReference type="PROSITE" id="PS00028">
    <property type="entry name" value="ZINC_FINGER_C2H2_1"/>
    <property type="match status" value="4"/>
</dbReference>
<dbReference type="Proteomes" id="UP000466442">
    <property type="component" value="Linkage Group LG16"/>
</dbReference>
<evidence type="ECO:0000256" key="1">
    <source>
        <dbReference type="ARBA" id="ARBA00022723"/>
    </source>
</evidence>
<sequence>MAILMEELEMKVKNEALDSFVLRAFDPGPLQTCKLCSIEFSLIAIHKKVFHSDNKEIRCAFCAMLFVSRKDLLDHLDEHRDGSDQFCCYCLIGQSSDDALTEHVETHRELHIFLCYKCRRTFATKSGLSGHDCVPDLAISYTKLEVSENSSAVVGEGDVESVRRVVKIEQRQVRLSESTFSENRAPRVLKSPGVPTQYSNRIIKLGEHRSTFSVTTTSNTNSIGSNGAVISLKTQSREDTNNCAVIDVKTGISPEKGDFFQDQNSIVEVTRTDESRRSPSVAVEFQEHQDPVIDGRSEVDRIGGSDSVTVKFESDSPIDIVLCSNHEAVMNENEDPLAVALAEEYRSTAGGVSHGGSAATSADTSTSSQGEFGYNDGSSFSTSMKVEAMDSCADTLSLSPGTTDKKSHSKANAGLPGTSDITSPVALPTPPSSQGDSGVDAYNLALQPPPVVEDLEKRILETDLPNTSLPSTTSQIENSTGKHVRIVRSRKRLHAATCDSVNEKMATPLEVQTHVEEPVEIRLAEESVAPTPPDSPPPSKKKRITFNETIEYWNPTLQERAWMELAEEFPEVREVPLLKVSSKKSKKKSKKKKKSSKSKKAQKSPVKETTLEHDLTSPSKPGGDLPSSELCTPTKLVLKPVLKPSPVPQVESPAPKPLTEQNVKRRGGSIPAHSDQLYKKFGHGFSYKKCLKVDGRYHCPDNDCRNNNDRGFATDNGIRYHIRRYHIEAPSFNCTKCDKSCYSSAKLKMHLLVHNSSDSYPCSICSKKFKSPYSLKYHEGLHTKPFQCFHCQKNFSRKLSVKTHLVPMRCDVCDVVVPCSNLFLRHEDDVPHLYECTGCEDKTFKRLREFNSHIRRFHYEETTALDGTWICNICQRKFTSRNIAMRHARRNHKTILKPATQVAARDS</sequence>
<dbReference type="AlphaFoldDB" id="A0A8S9WMF3"/>
<evidence type="ECO:0000259" key="7">
    <source>
        <dbReference type="PROSITE" id="PS50157"/>
    </source>
</evidence>
<dbReference type="InterPro" id="IPR013087">
    <property type="entry name" value="Znf_C2H2_type"/>
</dbReference>
<evidence type="ECO:0000256" key="2">
    <source>
        <dbReference type="ARBA" id="ARBA00022737"/>
    </source>
</evidence>
<dbReference type="SUPFAM" id="SSF57667">
    <property type="entry name" value="beta-beta-alpha zinc fingers"/>
    <property type="match status" value="3"/>
</dbReference>
<feature type="domain" description="C2H2-type" evidence="7">
    <location>
        <begin position="732"/>
        <end position="759"/>
    </location>
</feature>
<feature type="compositionally biased region" description="Basic and acidic residues" evidence="6">
    <location>
        <begin position="605"/>
        <end position="615"/>
    </location>
</feature>
<evidence type="ECO:0000256" key="5">
    <source>
        <dbReference type="PROSITE-ProRule" id="PRU00042"/>
    </source>
</evidence>
<dbReference type="Gene3D" id="3.30.160.60">
    <property type="entry name" value="Classic Zinc Finger"/>
    <property type="match status" value="3"/>
</dbReference>
<dbReference type="GO" id="GO:0005634">
    <property type="term" value="C:nucleus"/>
    <property type="evidence" value="ECO:0007669"/>
    <property type="project" value="TreeGrafter"/>
</dbReference>
<feature type="domain" description="C2H2-type" evidence="7">
    <location>
        <begin position="869"/>
        <end position="892"/>
    </location>
</feature>
<dbReference type="PROSITE" id="PS50157">
    <property type="entry name" value="ZINC_FINGER_C2H2_2"/>
    <property type="match status" value="3"/>
</dbReference>
<feature type="region of interest" description="Disordered" evidence="6">
    <location>
        <begin position="350"/>
        <end position="373"/>
    </location>
</feature>
<keyword evidence="2" id="KW-0677">Repeat</keyword>
<keyword evidence="4" id="KW-0862">Zinc</keyword>
<keyword evidence="1" id="KW-0479">Metal-binding</keyword>
<accession>A0A8S9WMF3</accession>
<comment type="caution">
    <text evidence="8">The sequence shown here is derived from an EMBL/GenBank/DDBJ whole genome shotgun (WGS) entry which is preliminary data.</text>
</comment>
<organism evidence="8 9">
    <name type="scientific">Apolygus lucorum</name>
    <name type="common">Small green plant bug</name>
    <name type="synonym">Lygocoris lucorum</name>
    <dbReference type="NCBI Taxonomy" id="248454"/>
    <lineage>
        <taxon>Eukaryota</taxon>
        <taxon>Metazoa</taxon>
        <taxon>Ecdysozoa</taxon>
        <taxon>Arthropoda</taxon>
        <taxon>Hexapoda</taxon>
        <taxon>Insecta</taxon>
        <taxon>Pterygota</taxon>
        <taxon>Neoptera</taxon>
        <taxon>Paraneoptera</taxon>
        <taxon>Hemiptera</taxon>
        <taxon>Heteroptera</taxon>
        <taxon>Panheteroptera</taxon>
        <taxon>Cimicomorpha</taxon>
        <taxon>Miridae</taxon>
        <taxon>Mirini</taxon>
        <taxon>Apolygus</taxon>
    </lineage>
</organism>
<feature type="region of interest" description="Disordered" evidence="6">
    <location>
        <begin position="523"/>
        <end position="543"/>
    </location>
</feature>
<dbReference type="OrthoDB" id="2687452at2759"/>
<evidence type="ECO:0000256" key="6">
    <source>
        <dbReference type="SAM" id="MobiDB-lite"/>
    </source>
</evidence>
<dbReference type="InterPro" id="IPR036236">
    <property type="entry name" value="Znf_C2H2_sf"/>
</dbReference>
<evidence type="ECO:0000313" key="9">
    <source>
        <dbReference type="Proteomes" id="UP000466442"/>
    </source>
</evidence>
<dbReference type="SMART" id="SM00355">
    <property type="entry name" value="ZnF_C2H2"/>
    <property type="match status" value="8"/>
</dbReference>
<dbReference type="PANTHER" id="PTHR24379:SF121">
    <property type="entry name" value="C2H2-TYPE DOMAIN-CONTAINING PROTEIN"/>
    <property type="match status" value="1"/>
</dbReference>